<protein>
    <submittedName>
        <fullName evidence="1">Cell envelope-related Asp23 family protein</fullName>
    </submittedName>
</protein>
<proteinExistence type="predicted"/>
<dbReference type="AlphaFoldDB" id="A0A2T0PW60"/>
<dbReference type="Proteomes" id="UP000237846">
    <property type="component" value="Unassembled WGS sequence"/>
</dbReference>
<dbReference type="EMBL" id="PVZC01000009">
    <property type="protein sequence ID" value="PRX95747.1"/>
    <property type="molecule type" value="Genomic_DNA"/>
</dbReference>
<organism evidence="1 2">
    <name type="scientific">Allonocardiopsis opalescens</name>
    <dbReference type="NCBI Taxonomy" id="1144618"/>
    <lineage>
        <taxon>Bacteria</taxon>
        <taxon>Bacillati</taxon>
        <taxon>Actinomycetota</taxon>
        <taxon>Actinomycetes</taxon>
        <taxon>Streptosporangiales</taxon>
        <taxon>Allonocardiopsis</taxon>
    </lineage>
</organism>
<comment type="caution">
    <text evidence="1">The sequence shown here is derived from an EMBL/GenBank/DDBJ whole genome shotgun (WGS) entry which is preliminary data.</text>
</comment>
<evidence type="ECO:0000313" key="2">
    <source>
        <dbReference type="Proteomes" id="UP000237846"/>
    </source>
</evidence>
<dbReference type="OrthoDB" id="5192951at2"/>
<reference evidence="1 2" key="1">
    <citation type="submission" date="2018-03" db="EMBL/GenBank/DDBJ databases">
        <title>Genomic Encyclopedia of Archaeal and Bacterial Type Strains, Phase II (KMG-II): from individual species to whole genera.</title>
        <authorList>
            <person name="Goeker M."/>
        </authorList>
    </citation>
    <scope>NUCLEOTIDE SEQUENCE [LARGE SCALE GENOMIC DNA]</scope>
    <source>
        <strain evidence="1 2">DSM 45601</strain>
    </source>
</reference>
<dbReference type="RefSeq" id="WP_106252109.1">
    <property type="nucleotide sequence ID" value="NZ_PVZC01000009.1"/>
</dbReference>
<sequence length="104" mass="10728">MAEQDEGLAARIGARARSCPDVARLSGGPYGAVATYLPGERLTGVAVRADAVEVWVVARYGRPLPEIAEQVRAAVAAEVPGRRVDVGIGDIVAAPATPAPRSPQ</sequence>
<keyword evidence="2" id="KW-1185">Reference proteome</keyword>
<evidence type="ECO:0000313" key="1">
    <source>
        <dbReference type="EMBL" id="PRX95747.1"/>
    </source>
</evidence>
<gene>
    <name evidence="1" type="ORF">CLV72_109360</name>
</gene>
<accession>A0A2T0PW60</accession>
<name>A0A2T0PW60_9ACTN</name>